<name>A0A7T8IQG2_9GAMM</name>
<protein>
    <submittedName>
        <fullName evidence="1">Uncharacterized protein</fullName>
    </submittedName>
</protein>
<organism evidence="1">
    <name type="scientific">Shewanella algae</name>
    <dbReference type="NCBI Taxonomy" id="38313"/>
    <lineage>
        <taxon>Bacteria</taxon>
        <taxon>Pseudomonadati</taxon>
        <taxon>Pseudomonadota</taxon>
        <taxon>Gammaproteobacteria</taxon>
        <taxon>Alteromonadales</taxon>
        <taxon>Shewanellaceae</taxon>
        <taxon>Shewanella</taxon>
    </lineage>
</organism>
<sequence length="68" mass="7130">MSESKANAYSHYGTLNSNEGATAAAVDIITSACGAGDDTHKTGILAWAIDEDNLKKLRDKIKESASSD</sequence>
<dbReference type="RefSeq" id="WP_345862173.1">
    <property type="nucleotide sequence ID" value="NZ_CP032664.1"/>
</dbReference>
<dbReference type="AlphaFoldDB" id="A0A7T8IQG2"/>
<dbReference type="EMBL" id="CP032664">
    <property type="protein sequence ID" value="QQO84694.1"/>
    <property type="molecule type" value="Genomic_DNA"/>
</dbReference>
<gene>
    <name evidence="1" type="ORF">D7032_16450</name>
</gene>
<reference evidence="1" key="1">
    <citation type="submission" date="2018-09" db="EMBL/GenBank/DDBJ databases">
        <title>Genome sequencing and analysis.</title>
        <authorList>
            <person name="Huang Y.-T."/>
        </authorList>
    </citation>
    <scope>NUCLEOTIDE SEQUENCE</scope>
    <source>
        <strain evidence="1">HIDE</strain>
    </source>
</reference>
<evidence type="ECO:0000313" key="1">
    <source>
        <dbReference type="EMBL" id="QQO84694.1"/>
    </source>
</evidence>
<proteinExistence type="predicted"/>
<accession>A0A7T8IQG2</accession>